<name>A0ABS1RQR4_RHOSU</name>
<protein>
    <submittedName>
        <fullName evidence="1">Uncharacterized protein</fullName>
    </submittedName>
</protein>
<organism evidence="1 2">
    <name type="scientific">Rhodovulum sulfidophilum</name>
    <name type="common">Rhodobacter sulfidophilus</name>
    <dbReference type="NCBI Taxonomy" id="35806"/>
    <lineage>
        <taxon>Bacteria</taxon>
        <taxon>Pseudomonadati</taxon>
        <taxon>Pseudomonadota</taxon>
        <taxon>Alphaproteobacteria</taxon>
        <taxon>Rhodobacterales</taxon>
        <taxon>Paracoccaceae</taxon>
        <taxon>Rhodovulum</taxon>
    </lineage>
</organism>
<proteinExistence type="predicted"/>
<evidence type="ECO:0000313" key="1">
    <source>
        <dbReference type="EMBL" id="MBL3608232.1"/>
    </source>
</evidence>
<gene>
    <name evidence="1" type="ORF">JMM60_05360</name>
</gene>
<dbReference type="EMBL" id="JAESJJ010000004">
    <property type="protein sequence ID" value="MBL3608232.1"/>
    <property type="molecule type" value="Genomic_DNA"/>
</dbReference>
<dbReference type="Proteomes" id="UP000604473">
    <property type="component" value="Unassembled WGS sequence"/>
</dbReference>
<comment type="caution">
    <text evidence="1">The sequence shown here is derived from an EMBL/GenBank/DDBJ whole genome shotgun (WGS) entry which is preliminary data.</text>
</comment>
<reference evidence="1 2" key="1">
    <citation type="submission" date="2021-01" db="EMBL/GenBank/DDBJ databases">
        <title>Draft genomes of Rhodovulum sulfidophilum.</title>
        <authorList>
            <person name="Guzman M.S."/>
        </authorList>
    </citation>
    <scope>NUCLEOTIDE SEQUENCE [LARGE SCALE GENOMIC DNA]</scope>
    <source>
        <strain evidence="1 2">AB35</strain>
    </source>
</reference>
<evidence type="ECO:0000313" key="2">
    <source>
        <dbReference type="Proteomes" id="UP000604473"/>
    </source>
</evidence>
<sequence length="158" mass="17597">MIKYSSGNNALVDSILAWFRYTLTSGGHCNLRDGYERVATGGFCEVWFSGDTLSVYQQAPPKDRARIDRIIDNLSERGPTGLNDQMFKSEGKFSNGQAGGSKTAVYALKSYQLRVYAFWGSGKKGQLICPEACIKKQNKADNKQLQRVAKESGKLKWL</sequence>
<dbReference type="RefSeq" id="WP_202247793.1">
    <property type="nucleotide sequence ID" value="NZ_JAESJJ010000004.1"/>
</dbReference>
<keyword evidence="2" id="KW-1185">Reference proteome</keyword>
<accession>A0ABS1RQR4</accession>